<feature type="domain" description="wHTH-Hsp90 Na associated" evidence="1">
    <location>
        <begin position="279"/>
        <end position="329"/>
    </location>
</feature>
<feature type="domain" description="wHTH-Hsp90 Na associated" evidence="1">
    <location>
        <begin position="359"/>
        <end position="399"/>
    </location>
</feature>
<dbReference type="Pfam" id="PF24410">
    <property type="entry name" value="wHTH-HSP90_Na-assoc"/>
    <property type="match status" value="12"/>
</dbReference>
<dbReference type="InterPro" id="IPR056507">
    <property type="entry name" value="wHTH-HSP90_Na-assoc"/>
</dbReference>
<protein>
    <recommendedName>
        <fullName evidence="1">wHTH-Hsp90 Na associated domain-containing protein</fullName>
    </recommendedName>
</protein>
<sequence>MPHTSDAYDPDAKLLTSAHLDRRAPWLAPGEPVPPYHLLQAAVTTGRTAAEVRDRFAELGHQVPSAEELAALPADAMKLVSCNLDGVSPWMRPHFAPRMRAHILWAAAQLKRSPAELASEYAALGLPVRDPGRFPASVDEDDLILVSDRLSGEWPWYEETDPATMRGRILRTAERLEVPPAEVAARYAGLGYRTPALGSAPERVRRRELRLASDRVDGSAPWLADDAPVPLRQILLIVDRTEDDTKDLERTTAAAVLACRDLTALGYRIEPGVAGLITEDLLLVSQEMNGVPPWLDEAAPVPVDHVLRFAEKHGRNPNALVIRLTRLGYREVPTGSLADRVDAAELSLAATTRMDRPDDLTQRWLRQDDPHWLSHVLKVAVRTGRPPAEVMARLRALGFRIPGAALPATVSAEDVRLVSRSLDGDAPWLDPTAPVSVAHVLRAAHTTGASVREVLARLEELGLTRLPAVPDRAVTEEDLQLVSVDGRARTSGRWLGSTVPYGRVLYAAATTGRGVQEIADRYRELGHTDLALPETPLPESVSEDDLSLFRLGSHTWAPDWPGLDEEIPLPHILLRASAEGVAPAEIGRRLRTLGFRGLPAPLPDTPFPGDPVLISGAQRPTAPWLAPHTTVSTDHVWAAARASGVSPYDVANRLLALGFGLPFTLRPEDRLIVGPDADGGAPRSRYAGLGPVLLAAKTLGRTPTEIATRRAELGCAWQDLPETAGPDDEDILVLSENLDSRAPWLERNSTPSLLHVLRAARATGRTPQETAGRLTRLGHDVTLPGPVGPEDIPLLEAVGRIRQVTEVEHVLTVASRTGRSPAEVAASLSALGFDVRAAAYPARRPAPGRPRRP</sequence>
<feature type="domain" description="wHTH-Hsp90 Na associated" evidence="1">
    <location>
        <begin position="75"/>
        <end position="126"/>
    </location>
</feature>
<evidence type="ECO:0000313" key="3">
    <source>
        <dbReference type="Proteomes" id="UP001595908"/>
    </source>
</evidence>
<feature type="domain" description="wHTH-Hsp90 Na associated" evidence="1">
    <location>
        <begin position="541"/>
        <end position="595"/>
    </location>
</feature>
<evidence type="ECO:0000259" key="1">
    <source>
        <dbReference type="Pfam" id="PF24410"/>
    </source>
</evidence>
<feature type="domain" description="wHTH-Hsp90 Na associated" evidence="1">
    <location>
        <begin position="410"/>
        <end position="463"/>
    </location>
</feature>
<dbReference type="GeneID" id="31231743"/>
<feature type="domain" description="wHTH-Hsp90 Na associated" evidence="1">
    <location>
        <begin position="138"/>
        <end position="192"/>
    </location>
</feature>
<feature type="domain" description="wHTH-Hsp90 Na associated" evidence="1">
    <location>
        <begin position="726"/>
        <end position="779"/>
    </location>
</feature>
<evidence type="ECO:0000313" key="2">
    <source>
        <dbReference type="EMBL" id="MFC4977837.1"/>
    </source>
</evidence>
<dbReference type="EMBL" id="JBHSJE010000001">
    <property type="protein sequence ID" value="MFC4977837.1"/>
    <property type="molecule type" value="Genomic_DNA"/>
</dbReference>
<name>A0ABV9V4M7_STRAZ</name>
<dbReference type="RefSeq" id="WP_157841651.1">
    <property type="nucleotide sequence ID" value="NZ_JBHSJE010000001.1"/>
</dbReference>
<gene>
    <name evidence="2" type="ORF">ACFPL4_05595</name>
</gene>
<proteinExistence type="predicted"/>
<keyword evidence="3" id="KW-1185">Reference proteome</keyword>
<dbReference type="Proteomes" id="UP001595908">
    <property type="component" value="Unassembled WGS sequence"/>
</dbReference>
<organism evidence="2 3">
    <name type="scientific">Streptomyces atroolivaceus</name>
    <dbReference type="NCBI Taxonomy" id="66869"/>
    <lineage>
        <taxon>Bacteria</taxon>
        <taxon>Bacillati</taxon>
        <taxon>Actinomycetota</taxon>
        <taxon>Actinomycetes</taxon>
        <taxon>Kitasatosporales</taxon>
        <taxon>Streptomycetaceae</taxon>
        <taxon>Streptomyces</taxon>
    </lineage>
</organism>
<feature type="domain" description="wHTH-Hsp90 Na associated" evidence="1">
    <location>
        <begin position="10"/>
        <end position="61"/>
    </location>
</feature>
<accession>A0ABV9V4M7</accession>
<comment type="caution">
    <text evidence="2">The sequence shown here is derived from an EMBL/GenBank/DDBJ whole genome shotgun (WGS) entry which is preliminary data.</text>
</comment>
<feature type="domain" description="wHTH-Hsp90 Na associated" evidence="1">
    <location>
        <begin position="806"/>
        <end position="833"/>
    </location>
</feature>
<reference evidence="3" key="1">
    <citation type="journal article" date="2019" name="Int. J. Syst. Evol. Microbiol.">
        <title>The Global Catalogue of Microorganisms (GCM) 10K type strain sequencing project: providing services to taxonomists for standard genome sequencing and annotation.</title>
        <authorList>
            <consortium name="The Broad Institute Genomics Platform"/>
            <consortium name="The Broad Institute Genome Sequencing Center for Infectious Disease"/>
            <person name="Wu L."/>
            <person name="Ma J."/>
        </authorList>
    </citation>
    <scope>NUCLEOTIDE SEQUENCE [LARGE SCALE GENOMIC DNA]</scope>
    <source>
        <strain evidence="3">ICMP 257</strain>
    </source>
</reference>
<feature type="domain" description="wHTH-Hsp90 Na associated" evidence="1">
    <location>
        <begin position="474"/>
        <end position="527"/>
    </location>
</feature>
<feature type="domain" description="wHTH-Hsp90 Na associated" evidence="1">
    <location>
        <begin position="204"/>
        <end position="242"/>
    </location>
</feature>
<feature type="domain" description="wHTH-Hsp90 Na associated" evidence="1">
    <location>
        <begin position="606"/>
        <end position="659"/>
    </location>
</feature>